<organism evidence="1 2">
    <name type="scientific">Lasiodiplodia mahajangana</name>
    <dbReference type="NCBI Taxonomy" id="1108764"/>
    <lineage>
        <taxon>Eukaryota</taxon>
        <taxon>Fungi</taxon>
        <taxon>Dikarya</taxon>
        <taxon>Ascomycota</taxon>
        <taxon>Pezizomycotina</taxon>
        <taxon>Dothideomycetes</taxon>
        <taxon>Dothideomycetes incertae sedis</taxon>
        <taxon>Botryosphaeriales</taxon>
        <taxon>Botryosphaeriaceae</taxon>
        <taxon>Lasiodiplodia</taxon>
    </lineage>
</organism>
<evidence type="ECO:0000313" key="1">
    <source>
        <dbReference type="EMBL" id="KAJ8121014.1"/>
    </source>
</evidence>
<dbReference type="EMBL" id="JAPUUL010003928">
    <property type="protein sequence ID" value="KAJ8121014.1"/>
    <property type="molecule type" value="Genomic_DNA"/>
</dbReference>
<keyword evidence="2" id="KW-1185">Reference proteome</keyword>
<gene>
    <name evidence="1" type="ORF">O1611_g10213</name>
</gene>
<accession>A0ACC2J0Z9</accession>
<reference evidence="1" key="1">
    <citation type="submission" date="2022-12" db="EMBL/GenBank/DDBJ databases">
        <title>Genome Sequence of Lasiodiplodia mahajangana.</title>
        <authorList>
            <person name="Buettner E."/>
        </authorList>
    </citation>
    <scope>NUCLEOTIDE SEQUENCE</scope>
    <source>
        <strain evidence="1">VT137</strain>
    </source>
</reference>
<comment type="caution">
    <text evidence="1">The sequence shown here is derived from an EMBL/GenBank/DDBJ whole genome shotgun (WGS) entry which is preliminary data.</text>
</comment>
<dbReference type="Proteomes" id="UP001153332">
    <property type="component" value="Unassembled WGS sequence"/>
</dbReference>
<sequence>MRAASLADLDEITSLGIASLHDDPIWPYRFPKAKQYHDDHIKYSRIRFSEYLENAESGVYAAMVVEAPSKEDASKKKIIAMSMWCLPGYHLPKSDASVQVKKPSDHPERRDADPARMVEFRNQIGQAKKNWFDQVYGDKQLNLMILATHPDYRRLGAAAKLVKWGQDKAKTEQATVTLFSSPMGYPLYSKVGFTVVGTVHVQVEEDDAFIDLPAMVWKP</sequence>
<protein>
    <submittedName>
        <fullName evidence="1">Uncharacterized protein</fullName>
    </submittedName>
</protein>
<evidence type="ECO:0000313" key="2">
    <source>
        <dbReference type="Proteomes" id="UP001153332"/>
    </source>
</evidence>
<proteinExistence type="predicted"/>
<name>A0ACC2J0Z9_9PEZI</name>